<dbReference type="OrthoDB" id="21418at2759"/>
<feature type="compositionally biased region" description="Low complexity" evidence="1">
    <location>
        <begin position="12"/>
        <end position="30"/>
    </location>
</feature>
<dbReference type="Proteomes" id="UP000011777">
    <property type="component" value="Unassembled WGS sequence"/>
</dbReference>
<evidence type="ECO:0000256" key="1">
    <source>
        <dbReference type="SAM" id="MobiDB-lite"/>
    </source>
</evidence>
<dbReference type="OMA" id="QHSESDP"/>
<feature type="compositionally biased region" description="Polar residues" evidence="1">
    <location>
        <begin position="1"/>
        <end position="11"/>
    </location>
</feature>
<dbReference type="AlphaFoldDB" id="M3K1U2"/>
<reference evidence="2 3" key="1">
    <citation type="submission" date="2013-02" db="EMBL/GenBank/DDBJ databases">
        <title>Genome sequence of Candida maltosa Xu316, a potential industrial strain for xylitol and ethanol production.</title>
        <authorList>
            <person name="Yu J."/>
            <person name="Wang Q."/>
            <person name="Geng X."/>
            <person name="Bao W."/>
            <person name="He P."/>
            <person name="Cai J."/>
        </authorList>
    </citation>
    <scope>NUCLEOTIDE SEQUENCE [LARGE SCALE GENOMIC DNA]</scope>
    <source>
        <strain evidence="3">Xu316</strain>
    </source>
</reference>
<dbReference type="Pfam" id="PF15251">
    <property type="entry name" value="TAPR1-like"/>
    <property type="match status" value="1"/>
</dbReference>
<protein>
    <submittedName>
        <fullName evidence="2">Uncharacterized protein</fullName>
    </submittedName>
</protein>
<dbReference type="eggNOG" id="ENOG502S6F0">
    <property type="taxonomic scope" value="Eukaryota"/>
</dbReference>
<accession>M3K1U2</accession>
<organism evidence="2 3">
    <name type="scientific">Candida maltosa (strain Xu316)</name>
    <name type="common">Yeast</name>
    <dbReference type="NCBI Taxonomy" id="1245528"/>
    <lineage>
        <taxon>Eukaryota</taxon>
        <taxon>Fungi</taxon>
        <taxon>Dikarya</taxon>
        <taxon>Ascomycota</taxon>
        <taxon>Saccharomycotina</taxon>
        <taxon>Pichiomycetes</taxon>
        <taxon>Debaryomycetaceae</taxon>
        <taxon>Candida/Lodderomyces clade</taxon>
        <taxon>Candida</taxon>
    </lineage>
</organism>
<name>M3K1U2_CANMX</name>
<proteinExistence type="predicted"/>
<dbReference type="PANTHER" id="PTHR38645">
    <property type="entry name" value="CHROMOSOME 9, WHOLE GENOME SHOTGUN SEQUENCE"/>
    <property type="match status" value="1"/>
</dbReference>
<comment type="caution">
    <text evidence="2">The sequence shown here is derived from an EMBL/GenBank/DDBJ whole genome shotgun (WGS) entry which is preliminary data.</text>
</comment>
<dbReference type="PANTHER" id="PTHR38645:SF1">
    <property type="entry name" value="YALI0F12243P"/>
    <property type="match status" value="1"/>
</dbReference>
<sequence length="235" mass="26141">MDLSNLSNDLPSTNSTASNTSSILTNNNNTTATTSVNQELTNHFKDAAKSVASLYHSSLNAGNNDHTKNVKQEFANAAKSVASLYKLSKSSQHISHDKGYLQCLDDILAVLANDEDVEDWVLTKRIALVNQNNNKPESSQQSTESEVLNIPSDYEFTFSSDLKPPVHFRPSIPPISVQHNLKQRASIGNPHTKYNKKAMYSDDMMSEDLSESDEKSSLHKYFSDSPVKKKKKFNN</sequence>
<feature type="region of interest" description="Disordered" evidence="1">
    <location>
        <begin position="187"/>
        <end position="235"/>
    </location>
</feature>
<gene>
    <name evidence="2" type="ORF">G210_0717</name>
</gene>
<keyword evidence="3" id="KW-1185">Reference proteome</keyword>
<feature type="region of interest" description="Disordered" evidence="1">
    <location>
        <begin position="1"/>
        <end position="30"/>
    </location>
</feature>
<dbReference type="InterPro" id="IPR029196">
    <property type="entry name" value="HAPSTR1-like"/>
</dbReference>
<dbReference type="EMBL" id="AOGT01001011">
    <property type="protein sequence ID" value="EMG48679.1"/>
    <property type="molecule type" value="Genomic_DNA"/>
</dbReference>
<evidence type="ECO:0000313" key="2">
    <source>
        <dbReference type="EMBL" id="EMG48679.1"/>
    </source>
</evidence>
<dbReference type="HOGENOM" id="CLU_071871_0_0_1"/>
<evidence type="ECO:0000313" key="3">
    <source>
        <dbReference type="Proteomes" id="UP000011777"/>
    </source>
</evidence>